<dbReference type="HOGENOM" id="CLU_2978126_0_0_6"/>
<proteinExistence type="predicted"/>
<evidence type="ECO:0000313" key="2">
    <source>
        <dbReference type="EMBL" id="BAC97771.1"/>
    </source>
</evidence>
<evidence type="ECO:0000313" key="3">
    <source>
        <dbReference type="Proteomes" id="UP000002675"/>
    </source>
</evidence>
<dbReference type="KEGG" id="vvy:VVP48"/>
<name>Q7MBJ5_VIBVY</name>
<geneLocation type="plasmid" evidence="2 3">
    <name>pYJ016</name>
</geneLocation>
<feature type="region of interest" description="Disordered" evidence="1">
    <location>
        <begin position="31"/>
        <end position="58"/>
    </location>
</feature>
<keyword evidence="2" id="KW-0614">Plasmid</keyword>
<accession>Q7MBJ5</accession>
<organism evidence="2 3">
    <name type="scientific">Vibrio vulnificus (strain YJ016)</name>
    <dbReference type="NCBI Taxonomy" id="196600"/>
    <lineage>
        <taxon>Bacteria</taxon>
        <taxon>Pseudomonadati</taxon>
        <taxon>Pseudomonadota</taxon>
        <taxon>Gammaproteobacteria</taxon>
        <taxon>Vibrionales</taxon>
        <taxon>Vibrionaceae</taxon>
        <taxon>Vibrio</taxon>
    </lineage>
</organism>
<dbReference type="Proteomes" id="UP000002675">
    <property type="component" value="Plasmid pYJ016"/>
</dbReference>
<gene>
    <name evidence="2" type="ordered locus">VVP48</name>
</gene>
<reference evidence="2 3" key="1">
    <citation type="journal article" date="2003" name="Genome Res.">
        <title>Comparative genome analysis of Vibrio vulnificus, a marine pathogen.</title>
        <authorList>
            <person name="Chen C.Y."/>
            <person name="Wu K.M."/>
            <person name="Chang Y.C."/>
            <person name="Chang C.H."/>
            <person name="Tsai H.C."/>
            <person name="Liao T.L."/>
            <person name="Liu Y.M."/>
            <person name="Chen H.J."/>
            <person name="Shen A.B."/>
            <person name="Li J.C."/>
            <person name="Su T.L."/>
            <person name="Shao C.P."/>
            <person name="Lee C.T."/>
            <person name="Hor L.I."/>
            <person name="Tsai S.F."/>
        </authorList>
    </citation>
    <scope>NUCLEOTIDE SEQUENCE [LARGE SCALE GENOMIC DNA]</scope>
    <source>
        <strain evidence="2 3">YJ016</strain>
        <plasmid evidence="2">pYJ016</plasmid>
    </source>
</reference>
<protein>
    <submittedName>
        <fullName evidence="2">Uncharacterized protein</fullName>
    </submittedName>
</protein>
<evidence type="ECO:0000256" key="1">
    <source>
        <dbReference type="SAM" id="MobiDB-lite"/>
    </source>
</evidence>
<dbReference type="AlphaFoldDB" id="Q7MBJ5"/>
<dbReference type="EMBL" id="AP005352">
    <property type="protein sequence ID" value="BAC97771.1"/>
    <property type="molecule type" value="Genomic_DNA"/>
</dbReference>
<sequence>MHEQIREKMMKTIDSAHREVMEERAEHLMRVGRKTNGQIVVQPKKPTYPQPRKSKKIK</sequence>